<feature type="region of interest" description="Disordered" evidence="1">
    <location>
        <begin position="114"/>
        <end position="149"/>
    </location>
</feature>
<evidence type="ECO:0000313" key="3">
    <source>
        <dbReference type="Proteomes" id="UP000784294"/>
    </source>
</evidence>
<keyword evidence="3" id="KW-1185">Reference proteome</keyword>
<evidence type="ECO:0000256" key="1">
    <source>
        <dbReference type="SAM" id="MobiDB-lite"/>
    </source>
</evidence>
<name>A0A448WID6_9PLAT</name>
<evidence type="ECO:0000313" key="2">
    <source>
        <dbReference type="EMBL" id="VEL12514.1"/>
    </source>
</evidence>
<accession>A0A448WID6</accession>
<gene>
    <name evidence="2" type="ORF">PXEA_LOCUS5954</name>
</gene>
<dbReference type="Proteomes" id="UP000784294">
    <property type="component" value="Unassembled WGS sequence"/>
</dbReference>
<dbReference type="AlphaFoldDB" id="A0A448WID6"/>
<sequence>MVHGRLVEVTNELSPTRLRRRTRNQSCKPFEGISVESRRDECLVNVAARTATGLDHSCRKSESLTTSLRGGCPQKSQTWRLFRSLLDGCLPPSGFYAMAPLLLGLFRMPISHASTTPATESPPPIPSQRGRLRVVQTSSPRPPPPFDDSASTCSHDNGALFDSATCINVCLCVCVCVCVGVYWVNIVSDGVSELQMGRKVCDMATSVRLRLSPHPNTGMATQLLYVGLKSNMGTSFSLKYVTARLVSSTVAPAPLASARHKPTIGPVRRS</sequence>
<protein>
    <submittedName>
        <fullName evidence="2">Uncharacterized protein</fullName>
    </submittedName>
</protein>
<reference evidence="2" key="1">
    <citation type="submission" date="2018-11" db="EMBL/GenBank/DDBJ databases">
        <authorList>
            <consortium name="Pathogen Informatics"/>
        </authorList>
    </citation>
    <scope>NUCLEOTIDE SEQUENCE</scope>
</reference>
<dbReference type="EMBL" id="CAAALY010014995">
    <property type="protein sequence ID" value="VEL12514.1"/>
    <property type="molecule type" value="Genomic_DNA"/>
</dbReference>
<organism evidence="2 3">
    <name type="scientific">Protopolystoma xenopodis</name>
    <dbReference type="NCBI Taxonomy" id="117903"/>
    <lineage>
        <taxon>Eukaryota</taxon>
        <taxon>Metazoa</taxon>
        <taxon>Spiralia</taxon>
        <taxon>Lophotrochozoa</taxon>
        <taxon>Platyhelminthes</taxon>
        <taxon>Monogenea</taxon>
        <taxon>Polyopisthocotylea</taxon>
        <taxon>Polystomatidea</taxon>
        <taxon>Polystomatidae</taxon>
        <taxon>Protopolystoma</taxon>
    </lineage>
</organism>
<proteinExistence type="predicted"/>
<comment type="caution">
    <text evidence="2">The sequence shown here is derived from an EMBL/GenBank/DDBJ whole genome shotgun (WGS) entry which is preliminary data.</text>
</comment>